<name>A0A1Y1SIU7_9GAMM</name>
<organism evidence="10 11">
    <name type="scientific">Oceanococcus atlanticus</name>
    <dbReference type="NCBI Taxonomy" id="1317117"/>
    <lineage>
        <taxon>Bacteria</taxon>
        <taxon>Pseudomonadati</taxon>
        <taxon>Pseudomonadota</taxon>
        <taxon>Gammaproteobacteria</taxon>
        <taxon>Chromatiales</taxon>
        <taxon>Oceanococcaceae</taxon>
        <taxon>Oceanococcus</taxon>
    </lineage>
</organism>
<dbReference type="Proteomes" id="UP000192342">
    <property type="component" value="Unassembled WGS sequence"/>
</dbReference>
<dbReference type="NCBIfam" id="NF001204">
    <property type="entry name" value="PRK00166.1"/>
    <property type="match status" value="1"/>
</dbReference>
<reference evidence="10 11" key="1">
    <citation type="submission" date="2013-04" db="EMBL/GenBank/DDBJ databases">
        <title>Oceanococcus atlanticus 22II-S10r2 Genome Sequencing.</title>
        <authorList>
            <person name="Lai Q."/>
            <person name="Li G."/>
            <person name="Shao Z."/>
        </authorList>
    </citation>
    <scope>NUCLEOTIDE SEQUENCE [LARGE SCALE GENOMIC DNA]</scope>
    <source>
        <strain evidence="10 11">22II-S10r2</strain>
    </source>
</reference>
<evidence type="ECO:0000256" key="6">
    <source>
        <dbReference type="ARBA" id="ARBA00032248"/>
    </source>
</evidence>
<evidence type="ECO:0000256" key="4">
    <source>
        <dbReference type="ARBA" id="ARBA00022801"/>
    </source>
</evidence>
<dbReference type="PANTHER" id="PTHR40942">
    <property type="match status" value="1"/>
</dbReference>
<evidence type="ECO:0000256" key="2">
    <source>
        <dbReference type="ARBA" id="ARBA00005419"/>
    </source>
</evidence>
<evidence type="ECO:0000256" key="1">
    <source>
        <dbReference type="ARBA" id="ARBA00003413"/>
    </source>
</evidence>
<dbReference type="GO" id="GO:0008803">
    <property type="term" value="F:bis(5'-nucleosyl)-tetraphosphatase (symmetrical) activity"/>
    <property type="evidence" value="ECO:0007669"/>
    <property type="project" value="UniProtKB-EC"/>
</dbReference>
<dbReference type="PANTHER" id="PTHR40942:SF4">
    <property type="entry name" value="CYTOCHROME C5"/>
    <property type="match status" value="1"/>
</dbReference>
<evidence type="ECO:0000256" key="5">
    <source>
        <dbReference type="ARBA" id="ARBA00031248"/>
    </source>
</evidence>
<sequence>MNTFAVGDVQGCATELERLLDAVQFEPGTDRLILLGDLINRGPRSLDTLRLARSLGDSCLALLGNHDLSVLARLSMADLGRPLNATAQEIAAAPDAEALRDWLRQLPLAIDHPRALMIHAGLPPQWTRTDALRLAGEVERALRGPDHAEFLRQMYGDEPTRWSEQLSGFERLRFITNCLTRLRYCRADGQLALSEKLSPQQTMQGDSQAALVPWFAMPQRASAGERILFGHWSTLGQVYWPRHRVWGLDTGCVWGGRLTALHLETWRLIQAPSDGHKKPGAG</sequence>
<accession>A0A1Y1SIU7</accession>
<gene>
    <name evidence="10" type="primary">apaH</name>
    <name evidence="10" type="ORF">ATO7_04960</name>
</gene>
<dbReference type="Gene3D" id="3.60.21.10">
    <property type="match status" value="1"/>
</dbReference>
<dbReference type="InterPro" id="IPR029052">
    <property type="entry name" value="Metallo-depent_PP-like"/>
</dbReference>
<dbReference type="EC" id="3.6.1.41" evidence="3"/>
<dbReference type="OrthoDB" id="9807890at2"/>
<dbReference type="PIRSF" id="PIRSF000903">
    <property type="entry name" value="B5n-ttraPtase_sm"/>
    <property type="match status" value="1"/>
</dbReference>
<dbReference type="RefSeq" id="WP_083560100.1">
    <property type="nucleotide sequence ID" value="NZ_AQQV01000001.1"/>
</dbReference>
<evidence type="ECO:0000256" key="3">
    <source>
        <dbReference type="ARBA" id="ARBA00012506"/>
    </source>
</evidence>
<evidence type="ECO:0000313" key="11">
    <source>
        <dbReference type="Proteomes" id="UP000192342"/>
    </source>
</evidence>
<evidence type="ECO:0000256" key="8">
    <source>
        <dbReference type="ARBA" id="ARBA00049417"/>
    </source>
</evidence>
<keyword evidence="4 10" id="KW-0378">Hydrolase</keyword>
<dbReference type="STRING" id="1317117.ATO7_04960"/>
<comment type="catalytic activity">
    <reaction evidence="8">
        <text>P(1),P(4)-bis(5'-adenosyl) tetraphosphate + H2O = 2 ADP + 2 H(+)</text>
        <dbReference type="Rhea" id="RHEA:24252"/>
        <dbReference type="ChEBI" id="CHEBI:15377"/>
        <dbReference type="ChEBI" id="CHEBI:15378"/>
        <dbReference type="ChEBI" id="CHEBI:58141"/>
        <dbReference type="ChEBI" id="CHEBI:456216"/>
        <dbReference type="EC" id="3.6.1.41"/>
    </reaction>
</comment>
<dbReference type="NCBIfam" id="TIGR00668">
    <property type="entry name" value="apaH"/>
    <property type="match status" value="1"/>
</dbReference>
<evidence type="ECO:0000256" key="7">
    <source>
        <dbReference type="ARBA" id="ARBA00033210"/>
    </source>
</evidence>
<evidence type="ECO:0000313" key="10">
    <source>
        <dbReference type="EMBL" id="ORE89201.1"/>
    </source>
</evidence>
<dbReference type="Pfam" id="PF00149">
    <property type="entry name" value="Metallophos"/>
    <property type="match status" value="1"/>
</dbReference>
<proteinExistence type="inferred from homology"/>
<evidence type="ECO:0000259" key="9">
    <source>
        <dbReference type="Pfam" id="PF00149"/>
    </source>
</evidence>
<dbReference type="SUPFAM" id="SSF56300">
    <property type="entry name" value="Metallo-dependent phosphatases"/>
    <property type="match status" value="1"/>
</dbReference>
<comment type="function">
    <text evidence="1">Hydrolyzes diadenosine 5',5'''-P1,P4-tetraphosphate to yield ADP.</text>
</comment>
<dbReference type="EMBL" id="AQQV01000001">
    <property type="protein sequence ID" value="ORE89201.1"/>
    <property type="molecule type" value="Genomic_DNA"/>
</dbReference>
<dbReference type="InterPro" id="IPR004843">
    <property type="entry name" value="Calcineurin-like_PHP"/>
</dbReference>
<comment type="caution">
    <text evidence="10">The sequence shown here is derived from an EMBL/GenBank/DDBJ whole genome shotgun (WGS) entry which is preliminary data.</text>
</comment>
<protein>
    <recommendedName>
        <fullName evidence="3">bis(5'-nucleosyl)-tetraphosphatase (symmetrical)</fullName>
        <ecNumber evidence="3">3.6.1.41</ecNumber>
    </recommendedName>
    <alternativeName>
        <fullName evidence="6">Ap4A hydrolase</fullName>
    </alternativeName>
    <alternativeName>
        <fullName evidence="5">Diadenosine 5',5'''-P1,P4-tetraphosphate pyrophosphohydrolase</fullName>
    </alternativeName>
    <alternativeName>
        <fullName evidence="7">Diadenosine tetraphosphatase</fullName>
    </alternativeName>
</protein>
<feature type="domain" description="Calcineurin-like phosphoesterase" evidence="9">
    <location>
        <begin position="3"/>
        <end position="133"/>
    </location>
</feature>
<dbReference type="AlphaFoldDB" id="A0A1Y1SIU7"/>
<keyword evidence="11" id="KW-1185">Reference proteome</keyword>
<dbReference type="InterPro" id="IPR004617">
    <property type="entry name" value="ApaH"/>
</dbReference>
<comment type="similarity">
    <text evidence="2">Belongs to the Ap4A hydrolase family.</text>
</comment>